<dbReference type="AlphaFoldDB" id="A0A1F6BFN3"/>
<feature type="transmembrane region" description="Helical" evidence="1">
    <location>
        <begin position="482"/>
        <end position="503"/>
    </location>
</feature>
<comment type="caution">
    <text evidence="2">The sequence shown here is derived from an EMBL/GenBank/DDBJ whole genome shotgun (WGS) entry which is preliminary data.</text>
</comment>
<evidence type="ECO:0000256" key="1">
    <source>
        <dbReference type="SAM" id="Phobius"/>
    </source>
</evidence>
<keyword evidence="1" id="KW-0812">Transmembrane</keyword>
<evidence type="ECO:0000313" key="2">
    <source>
        <dbReference type="EMBL" id="OGG35720.1"/>
    </source>
</evidence>
<feature type="transmembrane region" description="Helical" evidence="1">
    <location>
        <begin position="101"/>
        <end position="118"/>
    </location>
</feature>
<feature type="transmembrane region" description="Helical" evidence="1">
    <location>
        <begin position="124"/>
        <end position="142"/>
    </location>
</feature>
<dbReference type="Proteomes" id="UP000176186">
    <property type="component" value="Unassembled WGS sequence"/>
</dbReference>
<keyword evidence="1" id="KW-1133">Transmembrane helix</keyword>
<name>A0A1F6BFN3_9BACT</name>
<feature type="transmembrane region" description="Helical" evidence="1">
    <location>
        <begin position="312"/>
        <end position="332"/>
    </location>
</feature>
<feature type="transmembrane region" description="Helical" evidence="1">
    <location>
        <begin position="249"/>
        <end position="269"/>
    </location>
</feature>
<reference evidence="2 3" key="1">
    <citation type="journal article" date="2016" name="Nat. Commun.">
        <title>Thousands of microbial genomes shed light on interconnected biogeochemical processes in an aquifer system.</title>
        <authorList>
            <person name="Anantharaman K."/>
            <person name="Brown C.T."/>
            <person name="Hug L.A."/>
            <person name="Sharon I."/>
            <person name="Castelle C.J."/>
            <person name="Probst A.J."/>
            <person name="Thomas B.C."/>
            <person name="Singh A."/>
            <person name="Wilkins M.J."/>
            <person name="Karaoz U."/>
            <person name="Brodie E.L."/>
            <person name="Williams K.H."/>
            <person name="Hubbard S.S."/>
            <person name="Banfield J.F."/>
        </authorList>
    </citation>
    <scope>NUCLEOTIDE SEQUENCE [LARGE SCALE GENOMIC DNA]</scope>
</reference>
<feature type="transmembrane region" description="Helical" evidence="1">
    <location>
        <begin position="76"/>
        <end position="96"/>
    </location>
</feature>
<dbReference type="STRING" id="1798401.A2363_03015"/>
<dbReference type="EMBL" id="MFKE01000007">
    <property type="protein sequence ID" value="OGG35720.1"/>
    <property type="molecule type" value="Genomic_DNA"/>
</dbReference>
<sequence length="509" mass="57689">MKRNHQISLVFAILIVLAGSVFVLHPLIRPGFFVSDDGGWMIVRLSAFYQSLSEGQFPVRFLGRLNDSYGYPVANFLYPGFMYLGSVIHLLGVPFVDTVKIIFAGSVVGAAIFTFLWLRTYFSVFPSVIGALGFMFAPYVAYDVYHRGSVGEVFAFAWAAMGLYSITAKKPWLFAPAVAALILSHNSIALLFVGFYVAYITVRKNWKDFFFMFVLGIGMATFFWFPALYEQKYIVFDATLIANFREYFITPQNWTLIGVPGIIAAAGALMIRKPRVKDFRFFLTFFFLTVFFVLPVAGFVWNMPILARLIQFPYRVLSLSVFVSAWLISYVLANLKKPAQIIIACLFTGIGLWTTIFYISNIEYSAEPEGYYTTNEGTTTVKDEYMPRWVVRKPGVRASNRIMFYSGQGEIEEKVVTTQTIDVVVHALESSVVQINTVYYPGWGATLDNEPVSIQYKNDQGLIRISVPPGDHRLIASFRETISRFVADGVSLAFLVWYMVTIVRHKRKK</sequence>
<feature type="transmembrane region" description="Helical" evidence="1">
    <location>
        <begin position="173"/>
        <end position="197"/>
    </location>
</feature>
<keyword evidence="1" id="KW-0472">Membrane</keyword>
<gene>
    <name evidence="2" type="ORF">A2363_03015</name>
</gene>
<feature type="transmembrane region" description="Helical" evidence="1">
    <location>
        <begin position="7"/>
        <end position="28"/>
    </location>
</feature>
<evidence type="ECO:0008006" key="4">
    <source>
        <dbReference type="Google" id="ProtNLM"/>
    </source>
</evidence>
<feature type="transmembrane region" description="Helical" evidence="1">
    <location>
        <begin position="209"/>
        <end position="229"/>
    </location>
</feature>
<accession>A0A1F6BFN3</accession>
<protein>
    <recommendedName>
        <fullName evidence="4">Membrane protein 6-pyruvoyl-tetrahydropterin synthase-related domain-containing protein</fullName>
    </recommendedName>
</protein>
<proteinExistence type="predicted"/>
<feature type="transmembrane region" description="Helical" evidence="1">
    <location>
        <begin position="281"/>
        <end position="300"/>
    </location>
</feature>
<feature type="transmembrane region" description="Helical" evidence="1">
    <location>
        <begin position="149"/>
        <end position="167"/>
    </location>
</feature>
<evidence type="ECO:0000313" key="3">
    <source>
        <dbReference type="Proteomes" id="UP000176186"/>
    </source>
</evidence>
<organism evidence="2 3">
    <name type="scientific">Candidatus Gottesmanbacteria bacterium RIFOXYB1_FULL_47_11</name>
    <dbReference type="NCBI Taxonomy" id="1798401"/>
    <lineage>
        <taxon>Bacteria</taxon>
        <taxon>Candidatus Gottesmaniibacteriota</taxon>
    </lineage>
</organism>
<feature type="transmembrane region" description="Helical" evidence="1">
    <location>
        <begin position="339"/>
        <end position="359"/>
    </location>
</feature>